<feature type="region of interest" description="Disordered" evidence="1">
    <location>
        <begin position="554"/>
        <end position="583"/>
    </location>
</feature>
<organism evidence="3 4">
    <name type="scientific">Setaria viridis</name>
    <name type="common">Green bristlegrass</name>
    <name type="synonym">Setaria italica subsp. viridis</name>
    <dbReference type="NCBI Taxonomy" id="4556"/>
    <lineage>
        <taxon>Eukaryota</taxon>
        <taxon>Viridiplantae</taxon>
        <taxon>Streptophyta</taxon>
        <taxon>Embryophyta</taxon>
        <taxon>Tracheophyta</taxon>
        <taxon>Spermatophyta</taxon>
        <taxon>Magnoliopsida</taxon>
        <taxon>Liliopsida</taxon>
        <taxon>Poales</taxon>
        <taxon>Poaceae</taxon>
        <taxon>PACMAD clade</taxon>
        <taxon>Panicoideae</taxon>
        <taxon>Panicodae</taxon>
        <taxon>Paniceae</taxon>
        <taxon>Cenchrinae</taxon>
        <taxon>Setaria</taxon>
    </lineage>
</organism>
<dbReference type="AlphaFoldDB" id="A0A4V6DBI7"/>
<feature type="domain" description="DUF1618" evidence="2">
    <location>
        <begin position="246"/>
        <end position="377"/>
    </location>
</feature>
<dbReference type="PANTHER" id="PTHR33086:SF73">
    <property type="entry name" value="OS01G0245901 PROTEIN"/>
    <property type="match status" value="1"/>
</dbReference>
<protein>
    <recommendedName>
        <fullName evidence="2">DUF1618 domain-containing protein</fullName>
    </recommendedName>
</protein>
<dbReference type="EMBL" id="CM016555">
    <property type="protein sequence ID" value="TKW21146.1"/>
    <property type="molecule type" value="Genomic_DNA"/>
</dbReference>
<evidence type="ECO:0000313" key="3">
    <source>
        <dbReference type="EMBL" id="TKW21146.1"/>
    </source>
</evidence>
<gene>
    <name evidence="3" type="ORF">SEVIR_4G180500v2</name>
</gene>
<feature type="compositionally biased region" description="Acidic residues" evidence="1">
    <location>
        <begin position="25"/>
        <end position="37"/>
    </location>
</feature>
<dbReference type="OMA" id="WHEEHAV"/>
<feature type="compositionally biased region" description="Acidic residues" evidence="1">
    <location>
        <begin position="505"/>
        <end position="518"/>
    </location>
</feature>
<evidence type="ECO:0000256" key="1">
    <source>
        <dbReference type="SAM" id="MobiDB-lite"/>
    </source>
</evidence>
<dbReference type="Gramene" id="TKW21146">
    <property type="protein sequence ID" value="TKW21146"/>
    <property type="gene ID" value="SEVIR_4G180500v2"/>
</dbReference>
<accession>A0A4V6DBI7</accession>
<feature type="region of interest" description="Disordered" evidence="1">
    <location>
        <begin position="25"/>
        <end position="63"/>
    </location>
</feature>
<dbReference type="Proteomes" id="UP000298652">
    <property type="component" value="Chromosome 4"/>
</dbReference>
<reference evidence="3" key="1">
    <citation type="submission" date="2019-03" db="EMBL/GenBank/DDBJ databases">
        <title>WGS assembly of Setaria viridis.</title>
        <authorList>
            <person name="Huang P."/>
            <person name="Jenkins J."/>
            <person name="Grimwood J."/>
            <person name="Barry K."/>
            <person name="Healey A."/>
            <person name="Mamidi S."/>
            <person name="Sreedasyam A."/>
            <person name="Shu S."/>
            <person name="Feldman M."/>
            <person name="Wu J."/>
            <person name="Yu Y."/>
            <person name="Chen C."/>
            <person name="Johnson J."/>
            <person name="Rokhsar D."/>
            <person name="Baxter I."/>
            <person name="Schmutz J."/>
            <person name="Brutnell T."/>
            <person name="Kellogg E."/>
        </authorList>
    </citation>
    <scope>NUCLEOTIDE SEQUENCE [LARGE SCALE GENOMIC DNA]</scope>
</reference>
<evidence type="ECO:0000259" key="2">
    <source>
        <dbReference type="Pfam" id="PF07762"/>
    </source>
</evidence>
<name>A0A4V6DBI7_SETVI</name>
<proteinExistence type="predicted"/>
<dbReference type="PANTHER" id="PTHR33086">
    <property type="entry name" value="OS05G0468200 PROTEIN-RELATED"/>
    <property type="match status" value="1"/>
</dbReference>
<evidence type="ECO:0000313" key="4">
    <source>
        <dbReference type="Proteomes" id="UP000298652"/>
    </source>
</evidence>
<feature type="compositionally biased region" description="Acidic residues" evidence="1">
    <location>
        <begin position="51"/>
        <end position="63"/>
    </location>
</feature>
<feature type="compositionally biased region" description="Low complexity" evidence="1">
    <location>
        <begin position="38"/>
        <end position="50"/>
    </location>
</feature>
<dbReference type="InterPro" id="IPR011676">
    <property type="entry name" value="DUF1618"/>
</dbReference>
<keyword evidence="4" id="KW-1185">Reference proteome</keyword>
<feature type="region of interest" description="Disordered" evidence="1">
    <location>
        <begin position="502"/>
        <end position="528"/>
    </location>
</feature>
<sequence>MPWVILGRIPRLVGAQAAGAAEVEADAQAEGVEEVEADAQAAGEAEAGAAGDEEAELVEAGDEEAELAADFSFPLVPPPRVTVMNAAPTAHPDPNNRDVYPYILGVHSACLLLNFGAEPFPGVYFGDLPFQYQSNLVVVRDFDMAGVELGHPPTATARAERIVPRNGEHAVVSNIESIGLLSTPNGVHAYLIVELMIYQGSNIAKLVYIDADDDKWHQEDSPNPLPDHYRKWVPSGVVSHLDILWWFDLSWGLISYDPSAFVEVPFLLFHNLPGGRALDMAQPGIHDRRCITESQGELLYVEIIHDPDGDAEAAMVCMWTRTSAGGDDDNNETIGWHEEHAVTFEEIWNDDSYIETGLPRKVPVLVAVSPSRWDIVYFVLEEEERLFSVDLLMCTVFEYVDEEYDLVTPWPVPPSCRYVLPWSLPPQHWFSEALGIANSDDSQQLEVEIADGVAIDHEELQEAEIEEEEEMAMEIDAELQEELIHFEAELIAEAQAQAALKASANDEELHEADIDDGEQPQAEIHDDDLSSEEMLKLDMDLAVKMDPETASRLKAEVKEYFSDKDHHPGPSQDPEHNAGEDAI</sequence>
<dbReference type="Pfam" id="PF07762">
    <property type="entry name" value="DUF1618"/>
    <property type="match status" value="1"/>
</dbReference>